<dbReference type="Pfam" id="PF03401">
    <property type="entry name" value="TctC"/>
    <property type="match status" value="1"/>
</dbReference>
<dbReference type="Proteomes" id="UP000783934">
    <property type="component" value="Unassembled WGS sequence"/>
</dbReference>
<dbReference type="PIRSF" id="PIRSF017082">
    <property type="entry name" value="YflP"/>
    <property type="match status" value="1"/>
</dbReference>
<sequence>MQKRVIYWASLLFLTGLIVLASVSQALHPKGTDTFPQRPVTIVVTFPPGGGTDLLARRLGTELEHYWQRPVVVENRPGASGVVGARHVVDNATDGHMLLMVNSSYAINPSVFNELGFDPLEDLTGIMNVAWVPSVWVTAPTSAVTVEQLGVASSKPLSYASCGNGTPQHLAGELFQQKTNTKLLHVAYRGCGPALTDVMSGQVDTAIVTVSSAMGLIEAGQLRPLAVTSEQRSPVLPDVPSLQESKGFAFDINQWHGLLASSHTPNEELEQLHAALDHVMQNKNIQDNLKTLGYTSSRTSAREFNQIIATDLQRFQQLIQDAQIQIN</sequence>
<dbReference type="PANTHER" id="PTHR42928:SF5">
    <property type="entry name" value="BLR1237 PROTEIN"/>
    <property type="match status" value="1"/>
</dbReference>
<accession>A0ABX0WT52</accession>
<dbReference type="InterPro" id="IPR005064">
    <property type="entry name" value="BUG"/>
</dbReference>
<dbReference type="CDD" id="cd13578">
    <property type="entry name" value="PBP2_Bug27"/>
    <property type="match status" value="1"/>
</dbReference>
<evidence type="ECO:0000313" key="2">
    <source>
        <dbReference type="EMBL" id="NJB65918.1"/>
    </source>
</evidence>
<keyword evidence="2" id="KW-0675">Receptor</keyword>
<organism evidence="2 3">
    <name type="scientific">Paenalcaligenes hominis</name>
    <dbReference type="NCBI Taxonomy" id="643674"/>
    <lineage>
        <taxon>Bacteria</taxon>
        <taxon>Pseudomonadati</taxon>
        <taxon>Pseudomonadota</taxon>
        <taxon>Betaproteobacteria</taxon>
        <taxon>Burkholderiales</taxon>
        <taxon>Alcaligenaceae</taxon>
        <taxon>Paenalcaligenes</taxon>
    </lineage>
</organism>
<dbReference type="RefSeq" id="WP_167661843.1">
    <property type="nucleotide sequence ID" value="NZ_BMCQ01000005.1"/>
</dbReference>
<dbReference type="EMBL" id="JAATIZ010000004">
    <property type="protein sequence ID" value="NJB65918.1"/>
    <property type="molecule type" value="Genomic_DNA"/>
</dbReference>
<comment type="caution">
    <text evidence="2">The sequence shown here is derived from an EMBL/GenBank/DDBJ whole genome shotgun (WGS) entry which is preliminary data.</text>
</comment>
<evidence type="ECO:0000313" key="3">
    <source>
        <dbReference type="Proteomes" id="UP000783934"/>
    </source>
</evidence>
<dbReference type="InterPro" id="IPR042100">
    <property type="entry name" value="Bug_dom1"/>
</dbReference>
<reference evidence="2 3" key="1">
    <citation type="submission" date="2020-03" db="EMBL/GenBank/DDBJ databases">
        <title>Genomic Encyclopedia of Type Strains, Phase IV (KMG-IV): sequencing the most valuable type-strain genomes for metagenomic binning, comparative biology and taxonomic classification.</title>
        <authorList>
            <person name="Goeker M."/>
        </authorList>
    </citation>
    <scope>NUCLEOTIDE SEQUENCE [LARGE SCALE GENOMIC DNA]</scope>
    <source>
        <strain evidence="2 3">DSM 26613</strain>
    </source>
</reference>
<evidence type="ECO:0000256" key="1">
    <source>
        <dbReference type="ARBA" id="ARBA00006987"/>
    </source>
</evidence>
<dbReference type="Gene3D" id="3.40.190.150">
    <property type="entry name" value="Bordetella uptake gene, domain 1"/>
    <property type="match status" value="1"/>
</dbReference>
<protein>
    <submittedName>
        <fullName evidence="2">Tripartite-type tricarboxylate transporter receptor subunit TctC</fullName>
    </submittedName>
</protein>
<gene>
    <name evidence="2" type="ORF">GGR41_002173</name>
</gene>
<proteinExistence type="inferred from homology"/>
<dbReference type="Gene3D" id="3.40.190.10">
    <property type="entry name" value="Periplasmic binding protein-like II"/>
    <property type="match status" value="1"/>
</dbReference>
<keyword evidence="3" id="KW-1185">Reference proteome</keyword>
<name>A0ABX0WT52_9BURK</name>
<dbReference type="SUPFAM" id="SSF53850">
    <property type="entry name" value="Periplasmic binding protein-like II"/>
    <property type="match status" value="1"/>
</dbReference>
<dbReference type="PANTHER" id="PTHR42928">
    <property type="entry name" value="TRICARBOXYLATE-BINDING PROTEIN"/>
    <property type="match status" value="1"/>
</dbReference>
<comment type="similarity">
    <text evidence="1">Belongs to the UPF0065 (bug) family.</text>
</comment>